<dbReference type="AlphaFoldDB" id="A0A432M5U9"/>
<protein>
    <submittedName>
        <fullName evidence="1">Uncharacterized protein</fullName>
    </submittedName>
</protein>
<organism evidence="1 2">
    <name type="scientific">Dyella choica</name>
    <dbReference type="NCBI Taxonomy" id="1927959"/>
    <lineage>
        <taxon>Bacteria</taxon>
        <taxon>Pseudomonadati</taxon>
        <taxon>Pseudomonadota</taxon>
        <taxon>Gammaproteobacteria</taxon>
        <taxon>Lysobacterales</taxon>
        <taxon>Rhodanobacteraceae</taxon>
        <taxon>Dyella</taxon>
    </lineage>
</organism>
<dbReference type="EMBL" id="RYYV01000009">
    <property type="protein sequence ID" value="RUL74561.1"/>
    <property type="molecule type" value="Genomic_DNA"/>
</dbReference>
<dbReference type="OrthoDB" id="5941121at2"/>
<comment type="caution">
    <text evidence="1">The sequence shown here is derived from an EMBL/GenBank/DDBJ whole genome shotgun (WGS) entry which is preliminary data.</text>
</comment>
<evidence type="ECO:0000313" key="1">
    <source>
        <dbReference type="EMBL" id="RUL74561.1"/>
    </source>
</evidence>
<keyword evidence="2" id="KW-1185">Reference proteome</keyword>
<evidence type="ECO:0000313" key="2">
    <source>
        <dbReference type="Proteomes" id="UP000274358"/>
    </source>
</evidence>
<sequence>MGLATVSVHAADYPWTLAIYGEGSVPAGWVQVRENSVQGSKLDLDRNLHVHTMQTIRLLAWRPLSDVGEMHFGVSTSQLNGHAMTAVPVYYNGTTIAPGRLNTITGFQNFIAFDASYWHRLFDVGHGGRLWWSVGATYVMLNFKLNGTIAAHSAGHELREDFYVQELPVPVAGLHLRYPLTDELTFTADVSAGRLPWVNSLRTEGGEIRLAQSNDEALLGFEYRFAEHWQAMLYGFHRYFGQNERSREDGNVIRLRSNGVGFGLNYTF</sequence>
<dbReference type="Proteomes" id="UP000274358">
    <property type="component" value="Unassembled WGS sequence"/>
</dbReference>
<proteinExistence type="predicted"/>
<dbReference type="RefSeq" id="WP_126685361.1">
    <property type="nucleotide sequence ID" value="NZ_RYYV01000009.1"/>
</dbReference>
<reference evidence="1 2" key="1">
    <citation type="submission" date="2018-12" db="EMBL/GenBank/DDBJ databases">
        <title>Dyella dinghuensis sp. nov. DHOA06 and Dyella choica sp. nov. 4M-K27, isolated from forest soil.</title>
        <authorList>
            <person name="Qiu L.-H."/>
            <person name="Gao Z.-H."/>
        </authorList>
    </citation>
    <scope>NUCLEOTIDE SEQUENCE [LARGE SCALE GENOMIC DNA]</scope>
    <source>
        <strain evidence="1 2">4M-K27</strain>
    </source>
</reference>
<gene>
    <name evidence="1" type="ORF">EKH80_13870</name>
</gene>
<name>A0A432M5U9_9GAMM</name>
<accession>A0A432M5U9</accession>